<dbReference type="PANTHER" id="PTHR46825">
    <property type="entry name" value="D-ALANYL-D-ALANINE-CARBOXYPEPTIDASE/ENDOPEPTIDASE AMPH"/>
    <property type="match status" value="1"/>
</dbReference>
<dbReference type="Gene3D" id="3.40.710.10">
    <property type="entry name" value="DD-peptidase/beta-lactamase superfamily"/>
    <property type="match status" value="1"/>
</dbReference>
<dbReference type="AlphaFoldDB" id="A0A3S3E0T5"/>
<accession>A0A3S3E0T5</accession>
<comment type="caution">
    <text evidence="3">The sequence shown here is derived from an EMBL/GenBank/DDBJ whole genome shotgun (WGS) entry which is preliminary data.</text>
</comment>
<gene>
    <name evidence="3" type="ORF">EGT50_08295</name>
</gene>
<protein>
    <submittedName>
        <fullName evidence="3">Class A beta-lactamase-related serine hydrolase</fullName>
    </submittedName>
</protein>
<evidence type="ECO:0000256" key="1">
    <source>
        <dbReference type="SAM" id="SignalP"/>
    </source>
</evidence>
<keyword evidence="3" id="KW-0378">Hydrolase</keyword>
<reference evidence="3 4" key="1">
    <citation type="submission" date="2018-11" db="EMBL/GenBank/DDBJ databases">
        <title>Rhodococcus spongicola sp. nov. and Rhodococcus xishaensis sp. nov. from marine sponges.</title>
        <authorList>
            <person name="Li L."/>
            <person name="Lin H.W."/>
        </authorList>
    </citation>
    <scope>NUCLEOTIDE SEQUENCE [LARGE SCALE GENOMIC DNA]</scope>
    <source>
        <strain evidence="3 4">LHW51113</strain>
    </source>
</reference>
<dbReference type="OrthoDB" id="3174977at2"/>
<keyword evidence="4" id="KW-1185">Reference proteome</keyword>
<dbReference type="RefSeq" id="WP_127952783.1">
    <property type="nucleotide sequence ID" value="NZ_RKLO01000003.1"/>
</dbReference>
<feature type="signal peptide" evidence="1">
    <location>
        <begin position="1"/>
        <end position="30"/>
    </location>
</feature>
<dbReference type="Proteomes" id="UP000283479">
    <property type="component" value="Unassembled WGS sequence"/>
</dbReference>
<evidence type="ECO:0000313" key="3">
    <source>
        <dbReference type="EMBL" id="RVW02744.1"/>
    </source>
</evidence>
<proteinExistence type="predicted"/>
<feature type="domain" description="Beta-lactamase-related" evidence="2">
    <location>
        <begin position="63"/>
        <end position="378"/>
    </location>
</feature>
<dbReference type="InterPro" id="IPR012338">
    <property type="entry name" value="Beta-lactam/transpept-like"/>
</dbReference>
<dbReference type="InterPro" id="IPR001466">
    <property type="entry name" value="Beta-lactam-related"/>
</dbReference>
<name>A0A3S3E0T5_9NOCA</name>
<feature type="chain" id="PRO_5039582031" evidence="1">
    <location>
        <begin position="31"/>
        <end position="405"/>
    </location>
</feature>
<organism evidence="3 4">
    <name type="scientific">Rhodococcus xishaensis</name>
    <dbReference type="NCBI Taxonomy" id="2487364"/>
    <lineage>
        <taxon>Bacteria</taxon>
        <taxon>Bacillati</taxon>
        <taxon>Actinomycetota</taxon>
        <taxon>Actinomycetes</taxon>
        <taxon>Mycobacteriales</taxon>
        <taxon>Nocardiaceae</taxon>
        <taxon>Rhodococcus</taxon>
    </lineage>
</organism>
<dbReference type="PROSITE" id="PS51257">
    <property type="entry name" value="PROKAR_LIPOPROTEIN"/>
    <property type="match status" value="1"/>
</dbReference>
<dbReference type="GO" id="GO:0016787">
    <property type="term" value="F:hydrolase activity"/>
    <property type="evidence" value="ECO:0007669"/>
    <property type="project" value="UniProtKB-KW"/>
</dbReference>
<sequence>MAPSVIKTNRRRTLAAVATALLLVLGAACSGGSSSTDGSATATEVQTSLDAGTQLDSAMADRIDAAIENTMTTASIPGAIVGVWGPDGNYVRALGVADKTLSTPMKTDFYSRIGSVTKTFVVTGVLQLVDEGLVALDDPISMYVEGVPSGDEITLRQLAGMQSGLPNYTANAEFQNALFKDPHAAFTPQQLLDYAFAEPAAFPPGQGLQYSNTNTILLGLVVEKVSGMSLPEYLSQKITQPMNMDHTSLPVTNAFPEPHPTGYTHQTADGEEAVSTDWNPSWGGAAGAMISTLDDLRIWTPALATGALLQPETQAQRLEMVAVEGAPSEISYGLGIFDVGGWLGHNGSIPGYQTVSMYLPERETTLVIMVNSDIPYEGNDPSAMLAQAITEIISPDNVFRLGAGA</sequence>
<keyword evidence="1" id="KW-0732">Signal</keyword>
<dbReference type="Pfam" id="PF00144">
    <property type="entry name" value="Beta-lactamase"/>
    <property type="match status" value="1"/>
</dbReference>
<dbReference type="SUPFAM" id="SSF56601">
    <property type="entry name" value="beta-lactamase/transpeptidase-like"/>
    <property type="match status" value="1"/>
</dbReference>
<dbReference type="InterPro" id="IPR050491">
    <property type="entry name" value="AmpC-like"/>
</dbReference>
<evidence type="ECO:0000313" key="4">
    <source>
        <dbReference type="Proteomes" id="UP000283479"/>
    </source>
</evidence>
<dbReference type="PANTHER" id="PTHR46825:SF7">
    <property type="entry name" value="D-ALANYL-D-ALANINE CARBOXYPEPTIDASE"/>
    <property type="match status" value="1"/>
</dbReference>
<dbReference type="EMBL" id="RKLO01000003">
    <property type="protein sequence ID" value="RVW02744.1"/>
    <property type="molecule type" value="Genomic_DNA"/>
</dbReference>
<evidence type="ECO:0000259" key="2">
    <source>
        <dbReference type="Pfam" id="PF00144"/>
    </source>
</evidence>